<dbReference type="OrthoDB" id="39497at2759"/>
<dbReference type="Proteomes" id="UP000054408">
    <property type="component" value="Unassembled WGS sequence"/>
</dbReference>
<reference evidence="2 3" key="1">
    <citation type="submission" date="2010-05" db="EMBL/GenBank/DDBJ databases">
        <title>The Genome Sequence of Thecamonas trahens ATCC 50062.</title>
        <authorList>
            <consortium name="The Broad Institute Genome Sequencing Platform"/>
            <person name="Russ C."/>
            <person name="Cuomo C."/>
            <person name="Shea T."/>
            <person name="Young S.K."/>
            <person name="Zeng Q."/>
            <person name="Koehrsen M."/>
            <person name="Haas B."/>
            <person name="Borodovsky M."/>
            <person name="Guigo R."/>
            <person name="Alvarado L."/>
            <person name="Berlin A."/>
            <person name="Bochicchio J."/>
            <person name="Borenstein D."/>
            <person name="Chapman S."/>
            <person name="Chen Z."/>
            <person name="Freedman E."/>
            <person name="Gellesch M."/>
            <person name="Goldberg J."/>
            <person name="Griggs A."/>
            <person name="Gujja S."/>
            <person name="Heilman E."/>
            <person name="Heiman D."/>
            <person name="Hepburn T."/>
            <person name="Howarth C."/>
            <person name="Jen D."/>
            <person name="Larson L."/>
            <person name="Mehta T."/>
            <person name="Park D."/>
            <person name="Pearson M."/>
            <person name="Roberts A."/>
            <person name="Saif S."/>
            <person name="Shenoy N."/>
            <person name="Sisk P."/>
            <person name="Stolte C."/>
            <person name="Sykes S."/>
            <person name="Thomson T."/>
            <person name="Walk T."/>
            <person name="White J."/>
            <person name="Yandava C."/>
            <person name="Burger G."/>
            <person name="Gray M.W."/>
            <person name="Holland P.W.H."/>
            <person name="King N."/>
            <person name="Lang F.B.F."/>
            <person name="Roger A.J."/>
            <person name="Ruiz-Trillo I."/>
            <person name="Lander E."/>
            <person name="Nusbaum C."/>
        </authorList>
    </citation>
    <scope>NUCLEOTIDE SEQUENCE [LARGE SCALE GENOMIC DNA]</scope>
    <source>
        <strain evidence="2 3">ATCC 50062</strain>
    </source>
</reference>
<dbReference type="GeneID" id="25570072"/>
<dbReference type="Gene3D" id="1.10.10.10">
    <property type="entry name" value="Winged helix-like DNA-binding domain superfamily/Winged helix DNA-binding domain"/>
    <property type="match status" value="2"/>
</dbReference>
<dbReference type="PANTHER" id="PTHR22829">
    <property type="entry name" value="DEP DOMAIN PROTEIN"/>
    <property type="match status" value="1"/>
</dbReference>
<dbReference type="AlphaFoldDB" id="A0A0L0DJ84"/>
<evidence type="ECO:0000313" key="3">
    <source>
        <dbReference type="Proteomes" id="UP000054408"/>
    </source>
</evidence>
<gene>
    <name evidence="2" type="ORF">AMSG_12157</name>
</gene>
<dbReference type="STRING" id="461836.A0A0L0DJ84"/>
<proteinExistence type="predicted"/>
<dbReference type="EMBL" id="GL349472">
    <property type="protein sequence ID" value="KNC52367.1"/>
    <property type="molecule type" value="Genomic_DNA"/>
</dbReference>
<dbReference type="SUPFAM" id="SSF46785">
    <property type="entry name" value="Winged helix' DNA-binding domain"/>
    <property type="match status" value="2"/>
</dbReference>
<protein>
    <recommendedName>
        <fullName evidence="1">DEP domain-containing protein</fullName>
    </recommendedName>
</protein>
<dbReference type="PROSITE" id="PS50186">
    <property type="entry name" value="DEP"/>
    <property type="match status" value="2"/>
</dbReference>
<keyword evidence="3" id="KW-1185">Reference proteome</keyword>
<feature type="domain" description="DEP" evidence="1">
    <location>
        <begin position="170"/>
        <end position="259"/>
    </location>
</feature>
<organism evidence="2 3">
    <name type="scientific">Thecamonas trahens ATCC 50062</name>
    <dbReference type="NCBI Taxonomy" id="461836"/>
    <lineage>
        <taxon>Eukaryota</taxon>
        <taxon>Apusozoa</taxon>
        <taxon>Apusomonadida</taxon>
        <taxon>Apusomonadidae</taxon>
        <taxon>Thecamonas</taxon>
    </lineage>
</organism>
<accession>A0A0L0DJ84</accession>
<dbReference type="InterPro" id="IPR051832">
    <property type="entry name" value="mTOR-Rac_regulators"/>
</dbReference>
<dbReference type="RefSeq" id="XP_013755497.1">
    <property type="nucleotide sequence ID" value="XM_013900043.1"/>
</dbReference>
<dbReference type="PANTHER" id="PTHR22829:SF16">
    <property type="entry name" value="PH DOMAIN-CONTAINING PROTEIN"/>
    <property type="match status" value="1"/>
</dbReference>
<dbReference type="InterPro" id="IPR000591">
    <property type="entry name" value="DEP_dom"/>
</dbReference>
<name>A0A0L0DJ84_THETB</name>
<evidence type="ECO:0000313" key="2">
    <source>
        <dbReference type="EMBL" id="KNC52367.1"/>
    </source>
</evidence>
<sequence>MAMTHCVQELVRVMRDSDEGVEVCDRRWRMRRFRKCFVGSELVDWILTYYAVMDYTSTMARARAVALGQMLMDQGLFAHVVDPEKPFLDEKLFYSFAPVGADELIGCVANLGGEDIEGPTDMELIDIAVRALNIDPALFGDDGSAAQESPVNEAEARDREIKLLADTFAKHPPVEIKDRKYRLRTYKQCFLGSELIDWLCVELKCSRPKALSVAKRMENAEIFAHVVGDHKIKDEPLFYHVTVATGDSTPDSTLYDFSMDTLFHEPFDFGALRGKVVIVTNVASF</sequence>
<feature type="domain" description="DEP" evidence="1">
    <location>
        <begin position="17"/>
        <end position="98"/>
    </location>
</feature>
<dbReference type="InterPro" id="IPR036390">
    <property type="entry name" value="WH_DNA-bd_sf"/>
</dbReference>
<dbReference type="InterPro" id="IPR036388">
    <property type="entry name" value="WH-like_DNA-bd_sf"/>
</dbReference>
<dbReference type="GO" id="GO:0035556">
    <property type="term" value="P:intracellular signal transduction"/>
    <property type="evidence" value="ECO:0007669"/>
    <property type="project" value="InterPro"/>
</dbReference>
<dbReference type="SMART" id="SM00049">
    <property type="entry name" value="DEP"/>
    <property type="match status" value="2"/>
</dbReference>
<dbReference type="CDD" id="cd04371">
    <property type="entry name" value="DEP"/>
    <property type="match status" value="2"/>
</dbReference>
<dbReference type="Pfam" id="PF00610">
    <property type="entry name" value="DEP"/>
    <property type="match status" value="2"/>
</dbReference>
<dbReference type="GO" id="GO:0023051">
    <property type="term" value="P:regulation of signaling"/>
    <property type="evidence" value="ECO:0007669"/>
    <property type="project" value="TreeGrafter"/>
</dbReference>
<evidence type="ECO:0000259" key="1">
    <source>
        <dbReference type="PROSITE" id="PS50186"/>
    </source>
</evidence>